<dbReference type="Gene3D" id="3.30.70.270">
    <property type="match status" value="1"/>
</dbReference>
<sequence length="239" mass="26397">LPAVRQGLGLSWLGLENQDQVTRYIGGEVGIAACGLFTSILSSKSKCAFCHVQVDPQEAHHSAVHSVASLNSPLRGRLTSVLQLMLVEELDQLQTLDNCDSVCTQLTGGLDSQKHVHLIATGWTLDGSQVGCESRAIHQLSFSAMSFRLPNAAATFQRQMRAAITHPSVKHCVIYLDDIPALIEDIREYNANPTLVLDIESKICHFHQHEVTLLRHRVSSEETAVNEDRINEVRSWPSL</sequence>
<accession>A0A0R3W8N5</accession>
<reference evidence="1" key="1">
    <citation type="submission" date="2017-02" db="UniProtKB">
        <authorList>
            <consortium name="WormBaseParasite"/>
        </authorList>
    </citation>
    <scope>IDENTIFICATION</scope>
</reference>
<evidence type="ECO:0000313" key="1">
    <source>
        <dbReference type="WBParaSite" id="TASK_0000673701-mRNA-1"/>
    </source>
</evidence>
<dbReference type="InterPro" id="IPR043502">
    <property type="entry name" value="DNA/RNA_pol_sf"/>
</dbReference>
<dbReference type="AlphaFoldDB" id="A0A0R3W8N5"/>
<dbReference type="InterPro" id="IPR043128">
    <property type="entry name" value="Rev_trsase/Diguanyl_cyclase"/>
</dbReference>
<dbReference type="SUPFAM" id="SSF56672">
    <property type="entry name" value="DNA/RNA polymerases"/>
    <property type="match status" value="1"/>
</dbReference>
<proteinExistence type="predicted"/>
<dbReference type="STRING" id="60517.A0A0R3W8N5"/>
<protein>
    <submittedName>
        <fullName evidence="1">DYNc domain-containing protein</fullName>
    </submittedName>
</protein>
<organism evidence="1">
    <name type="scientific">Taenia asiatica</name>
    <name type="common">Asian tapeworm</name>
    <dbReference type="NCBI Taxonomy" id="60517"/>
    <lineage>
        <taxon>Eukaryota</taxon>
        <taxon>Metazoa</taxon>
        <taxon>Spiralia</taxon>
        <taxon>Lophotrochozoa</taxon>
        <taxon>Platyhelminthes</taxon>
        <taxon>Cestoda</taxon>
        <taxon>Eucestoda</taxon>
        <taxon>Cyclophyllidea</taxon>
        <taxon>Taeniidae</taxon>
        <taxon>Taenia</taxon>
    </lineage>
</organism>
<dbReference type="WBParaSite" id="TASK_0000673701-mRNA-1">
    <property type="protein sequence ID" value="TASK_0000673701-mRNA-1"/>
    <property type="gene ID" value="TASK_0000673701"/>
</dbReference>
<name>A0A0R3W8N5_TAEAS</name>